<reference evidence="1" key="1">
    <citation type="journal article" date="2019" name="Sci. Rep.">
        <title>Draft genome of Tanacetum cinerariifolium, the natural source of mosquito coil.</title>
        <authorList>
            <person name="Yamashiro T."/>
            <person name="Shiraishi A."/>
            <person name="Satake H."/>
            <person name="Nakayama K."/>
        </authorList>
    </citation>
    <scope>NUCLEOTIDE SEQUENCE</scope>
</reference>
<sequence length="299" mass="33774">MASTLAKLVASNLLRARPVASSSRFLNTKAFQYVQHDSQDRCILKNGHKHGSFLHDVVRCGFSPRYSPAGNLAYLLHIADAVIGLIHGPELPPMWTAVEDDKALYLFRDITGKHKTSVMESIREMKFITEIHEKDVTDYFPNNETLKKRDLSPIQDLMRGVKSEPCEYYYHVMQDAEELDDVVGSMADYMLGTRMEGVVQFEANVYVSGVHYNPQAVYIIVGLGTPDTRKYFVGYAIEIFADNSSYNAIDVVRDITSEAWKIMIPKKKGEQIRTIGGNLIFFREKKICKPTLYGDVSGS</sequence>
<organism evidence="1">
    <name type="scientific">Tanacetum cinerariifolium</name>
    <name type="common">Dalmatian daisy</name>
    <name type="synonym">Chrysanthemum cinerariifolium</name>
    <dbReference type="NCBI Taxonomy" id="118510"/>
    <lineage>
        <taxon>Eukaryota</taxon>
        <taxon>Viridiplantae</taxon>
        <taxon>Streptophyta</taxon>
        <taxon>Embryophyta</taxon>
        <taxon>Tracheophyta</taxon>
        <taxon>Spermatophyta</taxon>
        <taxon>Magnoliopsida</taxon>
        <taxon>eudicotyledons</taxon>
        <taxon>Gunneridae</taxon>
        <taxon>Pentapetalae</taxon>
        <taxon>asterids</taxon>
        <taxon>campanulids</taxon>
        <taxon>Asterales</taxon>
        <taxon>Asteraceae</taxon>
        <taxon>Asteroideae</taxon>
        <taxon>Anthemideae</taxon>
        <taxon>Anthemidinae</taxon>
        <taxon>Tanacetum</taxon>
    </lineage>
</organism>
<evidence type="ECO:0000313" key="1">
    <source>
        <dbReference type="EMBL" id="GEU68353.1"/>
    </source>
</evidence>
<gene>
    <name evidence="1" type="ORF">Tci_040331</name>
</gene>
<name>A0A6L2M2X2_TANCI</name>
<dbReference type="EMBL" id="BKCJ010005733">
    <property type="protein sequence ID" value="GEU68353.1"/>
    <property type="molecule type" value="Genomic_DNA"/>
</dbReference>
<proteinExistence type="predicted"/>
<comment type="caution">
    <text evidence="1">The sequence shown here is derived from an EMBL/GenBank/DDBJ whole genome shotgun (WGS) entry which is preliminary data.</text>
</comment>
<protein>
    <submittedName>
        <fullName evidence="1">Uncharacterized protein</fullName>
    </submittedName>
</protein>
<dbReference type="AlphaFoldDB" id="A0A6L2M2X2"/>
<accession>A0A6L2M2X2</accession>